<evidence type="ECO:0000256" key="4">
    <source>
        <dbReference type="ARBA" id="ARBA00022448"/>
    </source>
</evidence>
<evidence type="ECO:0000256" key="2">
    <source>
        <dbReference type="ARBA" id="ARBA00007208"/>
    </source>
</evidence>
<protein>
    <recommendedName>
        <fullName evidence="3">Type II secretion system protein N</fullName>
    </recommendedName>
    <alternativeName>
        <fullName evidence="10">General secretion pathway protein N</fullName>
    </alternativeName>
</protein>
<dbReference type="GO" id="GO:0015628">
    <property type="term" value="P:protein secretion by the type II secretion system"/>
    <property type="evidence" value="ECO:0007669"/>
    <property type="project" value="InterPro"/>
</dbReference>
<sequence length="275" mass="29363">MSRFEQHDLPGNKTANKLSLKQKIVCICLGLLGMLLTVMAFAPAVWLSTLLEMQTDGRFALGDAQGSLWNGSAFIGVAATKNGDLTPLLPGRFAWHLSPILLLGQIELGLENSAALQQPLHITGNLRHVQVSPGGLILPAERLSGLGAPLNTVKPSGKMTLSWDALGVTLSEGKVDINGTMKLQMQDIASALSPIKPLGSYLMNFVWHGQQADIELKTLQGPMLLSGKGALVQGRLQFSGSAQAQEGQEDKLANLLNLLGQRRAGTDKNVIALEF</sequence>
<keyword evidence="5" id="KW-1003">Cell membrane</keyword>
<evidence type="ECO:0000256" key="8">
    <source>
        <dbReference type="ARBA" id="ARBA00022927"/>
    </source>
</evidence>
<accession>A0A2S9GYR3</accession>
<evidence type="ECO:0000256" key="6">
    <source>
        <dbReference type="ARBA" id="ARBA00022519"/>
    </source>
</evidence>
<comment type="caution">
    <text evidence="12">The sequence shown here is derived from an EMBL/GenBank/DDBJ whole genome shotgun (WGS) entry which is preliminary data.</text>
</comment>
<comment type="subcellular location">
    <subcellularLocation>
        <location evidence="1">Cell inner membrane</location>
    </subcellularLocation>
</comment>
<keyword evidence="4" id="KW-0813">Transport</keyword>
<keyword evidence="11" id="KW-1133">Transmembrane helix</keyword>
<evidence type="ECO:0000256" key="1">
    <source>
        <dbReference type="ARBA" id="ARBA00004533"/>
    </source>
</evidence>
<gene>
    <name evidence="12" type="ORF">S2091_2282</name>
</gene>
<evidence type="ECO:0000256" key="3">
    <source>
        <dbReference type="ARBA" id="ARBA00021563"/>
    </source>
</evidence>
<evidence type="ECO:0000313" key="12">
    <source>
        <dbReference type="EMBL" id="PRC92865.1"/>
    </source>
</evidence>
<dbReference type="GO" id="GO:0005886">
    <property type="term" value="C:plasma membrane"/>
    <property type="evidence" value="ECO:0007669"/>
    <property type="project" value="UniProtKB-SubCell"/>
</dbReference>
<comment type="similarity">
    <text evidence="2">Belongs to the GSP N family.</text>
</comment>
<proteinExistence type="inferred from homology"/>
<dbReference type="AlphaFoldDB" id="A0A2S9GYR3"/>
<dbReference type="RefSeq" id="WP_341476997.1">
    <property type="nucleotide sequence ID" value="NZ_PUGF01000010.1"/>
</dbReference>
<dbReference type="InterPro" id="IPR022792">
    <property type="entry name" value="T2SS_protein-GspN"/>
</dbReference>
<evidence type="ECO:0000256" key="11">
    <source>
        <dbReference type="SAM" id="Phobius"/>
    </source>
</evidence>
<dbReference type="EMBL" id="PUGF01000010">
    <property type="protein sequence ID" value="PRC92865.1"/>
    <property type="molecule type" value="Genomic_DNA"/>
</dbReference>
<organism evidence="12 13">
    <name type="scientific">Solimicrobium silvestre</name>
    <dbReference type="NCBI Taxonomy" id="2099400"/>
    <lineage>
        <taxon>Bacteria</taxon>
        <taxon>Pseudomonadati</taxon>
        <taxon>Pseudomonadota</taxon>
        <taxon>Betaproteobacteria</taxon>
        <taxon>Burkholderiales</taxon>
        <taxon>Oxalobacteraceae</taxon>
        <taxon>Solimicrobium</taxon>
    </lineage>
</organism>
<keyword evidence="8" id="KW-0653">Protein transport</keyword>
<evidence type="ECO:0000256" key="9">
    <source>
        <dbReference type="ARBA" id="ARBA00023136"/>
    </source>
</evidence>
<keyword evidence="7 11" id="KW-0812">Transmembrane</keyword>
<keyword evidence="6" id="KW-0997">Cell inner membrane</keyword>
<dbReference type="GO" id="GO:0015627">
    <property type="term" value="C:type II protein secretion system complex"/>
    <property type="evidence" value="ECO:0007669"/>
    <property type="project" value="InterPro"/>
</dbReference>
<keyword evidence="13" id="KW-1185">Reference proteome</keyword>
<evidence type="ECO:0000256" key="7">
    <source>
        <dbReference type="ARBA" id="ARBA00022692"/>
    </source>
</evidence>
<dbReference type="Proteomes" id="UP000237839">
    <property type="component" value="Unassembled WGS sequence"/>
</dbReference>
<evidence type="ECO:0000256" key="5">
    <source>
        <dbReference type="ARBA" id="ARBA00022475"/>
    </source>
</evidence>
<keyword evidence="9 11" id="KW-0472">Membrane</keyword>
<feature type="transmembrane region" description="Helical" evidence="11">
    <location>
        <begin position="24"/>
        <end position="46"/>
    </location>
</feature>
<dbReference type="Pfam" id="PF01203">
    <property type="entry name" value="T2SSN"/>
    <property type="match status" value="1"/>
</dbReference>
<reference evidence="12 13" key="1">
    <citation type="submission" date="2018-02" db="EMBL/GenBank/DDBJ databases">
        <title>Solimicrobium silvestre gen. nov., sp. nov., isolated from alpine forest soil.</title>
        <authorList>
            <person name="Margesin R."/>
            <person name="Albuquerque L."/>
            <person name="Zhang D.-C."/>
            <person name="Froufe H.J.C."/>
            <person name="Severino R."/>
            <person name="Roxo I."/>
            <person name="Egas C."/>
            <person name="Da Costa M.S."/>
        </authorList>
    </citation>
    <scope>NUCLEOTIDE SEQUENCE [LARGE SCALE GENOMIC DNA]</scope>
    <source>
        <strain evidence="12 13">S20-91</strain>
    </source>
</reference>
<name>A0A2S9GYR3_9BURK</name>
<evidence type="ECO:0000313" key="13">
    <source>
        <dbReference type="Proteomes" id="UP000237839"/>
    </source>
</evidence>
<evidence type="ECO:0000256" key="10">
    <source>
        <dbReference type="ARBA" id="ARBA00030772"/>
    </source>
</evidence>